<dbReference type="PANTHER" id="PTHR37486">
    <property type="entry name" value="STRINGENT STARVATION PROTEIN B"/>
    <property type="match status" value="1"/>
</dbReference>
<comment type="caution">
    <text evidence="2">The sequence shown here is derived from an EMBL/GenBank/DDBJ whole genome shotgun (WGS) entry which is preliminary data.</text>
</comment>
<name>A0A074VY36_9NEIS</name>
<dbReference type="InterPro" id="IPR036760">
    <property type="entry name" value="SspB-like_sf"/>
</dbReference>
<dbReference type="Gene3D" id="2.30.30.220">
    <property type="entry name" value="SspB-like"/>
    <property type="match status" value="1"/>
</dbReference>
<proteinExistence type="predicted"/>
<dbReference type="EMBL" id="AVQL01000454">
    <property type="protein sequence ID" value="KEQ00189.1"/>
    <property type="molecule type" value="Genomic_DNA"/>
</dbReference>
<gene>
    <name evidence="2" type="ORF">SASC598J21_020720</name>
</gene>
<dbReference type="SUPFAM" id="SSF101738">
    <property type="entry name" value="SspB-like"/>
    <property type="match status" value="1"/>
</dbReference>
<feature type="compositionally biased region" description="Polar residues" evidence="1">
    <location>
        <begin position="116"/>
        <end position="127"/>
    </location>
</feature>
<feature type="region of interest" description="Disordered" evidence="1">
    <location>
        <begin position="100"/>
        <end position="149"/>
    </location>
</feature>
<dbReference type="PIRSF" id="PIRSF005276">
    <property type="entry name" value="SspB"/>
    <property type="match status" value="1"/>
</dbReference>
<protein>
    <submittedName>
        <fullName evidence="2">Stringent starvation protein B</fullName>
    </submittedName>
</protein>
<evidence type="ECO:0000313" key="3">
    <source>
        <dbReference type="Proteomes" id="UP000027644"/>
    </source>
</evidence>
<dbReference type="Pfam" id="PF04386">
    <property type="entry name" value="SspB"/>
    <property type="match status" value="1"/>
</dbReference>
<dbReference type="Proteomes" id="UP000027644">
    <property type="component" value="Unassembled WGS sequence"/>
</dbReference>
<dbReference type="PANTHER" id="PTHR37486:SF1">
    <property type="entry name" value="STRINGENT STARVATION PROTEIN B"/>
    <property type="match status" value="1"/>
</dbReference>
<evidence type="ECO:0000313" key="2">
    <source>
        <dbReference type="EMBL" id="KEQ00189.1"/>
    </source>
</evidence>
<dbReference type="AlphaFoldDB" id="A0A074VY36"/>
<evidence type="ECO:0000256" key="1">
    <source>
        <dbReference type="SAM" id="MobiDB-lite"/>
    </source>
</evidence>
<accession>A0A074VY36</accession>
<feature type="compositionally biased region" description="Basic residues" evidence="1">
    <location>
        <begin position="140"/>
        <end position="149"/>
    </location>
</feature>
<dbReference type="NCBIfam" id="NF008769">
    <property type="entry name" value="PRK11798.2-5"/>
    <property type="match status" value="1"/>
</dbReference>
<sequence length="149" mass="16328">MSKLNTKPYILRALYDWALDSGYTPHIAVWVNDKTQVPLQYVKDNEIVLNIGPVAAHNLNIDNEWVSFSARFGGVSHDIWIPVGHVISLFARETGDGMGFDVEPLTENSEHPTAGEDNTVSESQPSVPESLPADDSNKSGAKKGLKIVK</sequence>
<organism evidence="2 3">
    <name type="scientific">Snodgrassella alvi SCGC AB-598-J21</name>
    <dbReference type="NCBI Taxonomy" id="1385367"/>
    <lineage>
        <taxon>Bacteria</taxon>
        <taxon>Pseudomonadati</taxon>
        <taxon>Pseudomonadota</taxon>
        <taxon>Betaproteobacteria</taxon>
        <taxon>Neisseriales</taxon>
        <taxon>Neisseriaceae</taxon>
        <taxon>Snodgrassella</taxon>
    </lineage>
</organism>
<dbReference type="InterPro" id="IPR007481">
    <property type="entry name" value="SspB"/>
</dbReference>
<reference evidence="2 3" key="1">
    <citation type="journal article" date="2014" name="PLoS Genet.">
        <title>Hidden diversity in honey bee gut symbionts detected by single-cell genomics.</title>
        <authorList>
            <person name="Engel P."/>
            <person name="Stepanauskas R."/>
            <person name="Moran N."/>
        </authorList>
    </citation>
    <scope>NUCLEOTIDE SEQUENCE [LARGE SCALE GENOMIC DNA]</scope>
    <source>
        <strain evidence="2 3">SCGC AB-598-J21</strain>
    </source>
</reference>